<dbReference type="AlphaFoldDB" id="A0A378VJQ7"/>
<sequence length="51" mass="5412">MPPVPSEAFFDRNLTALLYSETAANPLKGVAVFPEHGFDVVSEDFGGNGCP</sequence>
<organism evidence="1 2">
    <name type="scientific">Neisseria lactamica</name>
    <dbReference type="NCBI Taxonomy" id="486"/>
    <lineage>
        <taxon>Bacteria</taxon>
        <taxon>Pseudomonadati</taxon>
        <taxon>Pseudomonadota</taxon>
        <taxon>Betaproteobacteria</taxon>
        <taxon>Neisseriales</taxon>
        <taxon>Neisseriaceae</taxon>
        <taxon>Neisseria</taxon>
    </lineage>
</organism>
<dbReference type="Proteomes" id="UP000254193">
    <property type="component" value="Unassembled WGS sequence"/>
</dbReference>
<keyword evidence="2" id="KW-1185">Reference proteome</keyword>
<dbReference type="EMBL" id="UGRO01000002">
    <property type="protein sequence ID" value="SUA16462.1"/>
    <property type="molecule type" value="Genomic_DNA"/>
</dbReference>
<evidence type="ECO:0000313" key="2">
    <source>
        <dbReference type="Proteomes" id="UP000254193"/>
    </source>
</evidence>
<reference evidence="1 2" key="1">
    <citation type="submission" date="2018-06" db="EMBL/GenBank/DDBJ databases">
        <authorList>
            <consortium name="Pathogen Informatics"/>
            <person name="Doyle S."/>
        </authorList>
    </citation>
    <scope>NUCLEOTIDE SEQUENCE [LARGE SCALE GENOMIC DNA]</scope>
    <source>
        <strain evidence="1 2">NCTC10616</strain>
    </source>
</reference>
<protein>
    <submittedName>
        <fullName evidence="1">Uncharacterized protein</fullName>
    </submittedName>
</protein>
<proteinExistence type="predicted"/>
<name>A0A378VJQ7_NEILA</name>
<accession>A0A378VJQ7</accession>
<evidence type="ECO:0000313" key="1">
    <source>
        <dbReference type="EMBL" id="SUA16462.1"/>
    </source>
</evidence>
<gene>
    <name evidence="1" type="ORF">NCTC10616_00100</name>
</gene>